<gene>
    <name evidence="2" type="ordered locus">Mahau_2857</name>
</gene>
<evidence type="ECO:0000313" key="3">
    <source>
        <dbReference type="Proteomes" id="UP000008457"/>
    </source>
</evidence>
<feature type="domain" description="Uroporphyrinogen decarboxylase (URO-D)" evidence="1">
    <location>
        <begin position="162"/>
        <end position="362"/>
    </location>
</feature>
<reference evidence="2 3" key="2">
    <citation type="journal article" date="2011" name="Stand. Genomic Sci.">
        <title>Complete genome sequence of Mahella australiensis type strain (50-1 BON).</title>
        <authorList>
            <person name="Sikorski J."/>
            <person name="Teshima H."/>
            <person name="Nolan M."/>
            <person name="Lucas S."/>
            <person name="Hammon N."/>
            <person name="Deshpande S."/>
            <person name="Cheng J.F."/>
            <person name="Pitluck S."/>
            <person name="Liolios K."/>
            <person name="Pagani I."/>
            <person name="Ivanova N."/>
            <person name="Huntemann M."/>
            <person name="Mavromatis K."/>
            <person name="Ovchinikova G."/>
            <person name="Pati A."/>
            <person name="Tapia R."/>
            <person name="Han C."/>
            <person name="Goodwin L."/>
            <person name="Chen A."/>
            <person name="Palaniappan K."/>
            <person name="Land M."/>
            <person name="Hauser L."/>
            <person name="Ngatchou-Djao O.D."/>
            <person name="Rohde M."/>
            <person name="Pukall R."/>
            <person name="Spring S."/>
            <person name="Abt B."/>
            <person name="Goker M."/>
            <person name="Detter J.C."/>
            <person name="Woyke T."/>
            <person name="Bristow J."/>
            <person name="Markowitz V."/>
            <person name="Hugenholtz P."/>
            <person name="Eisen J.A."/>
            <person name="Kyrpides N.C."/>
            <person name="Klenk H.P."/>
            <person name="Lapidus A."/>
        </authorList>
    </citation>
    <scope>NUCLEOTIDE SEQUENCE [LARGE SCALE GENOMIC DNA]</scope>
    <source>
        <strain evidence="3">DSM 15567 / CIP 107919 / 50-1 BON</strain>
    </source>
</reference>
<dbReference type="InterPro" id="IPR000257">
    <property type="entry name" value="Uroporphyrinogen_deCOase"/>
</dbReference>
<dbReference type="STRING" id="697281.Mahau_2857"/>
<dbReference type="InterPro" id="IPR038071">
    <property type="entry name" value="UROD/MetE-like_sf"/>
</dbReference>
<dbReference type="AlphaFoldDB" id="F4A0C0"/>
<dbReference type="GO" id="GO:0006779">
    <property type="term" value="P:porphyrin-containing compound biosynthetic process"/>
    <property type="evidence" value="ECO:0007669"/>
    <property type="project" value="InterPro"/>
</dbReference>
<dbReference type="RefSeq" id="WP_013782392.1">
    <property type="nucleotide sequence ID" value="NC_015520.1"/>
</dbReference>
<dbReference type="Gene3D" id="3.20.20.210">
    <property type="match status" value="1"/>
</dbReference>
<dbReference type="EMBL" id="CP002360">
    <property type="protein sequence ID" value="AEE97981.1"/>
    <property type="molecule type" value="Genomic_DNA"/>
</dbReference>
<dbReference type="InterPro" id="IPR052024">
    <property type="entry name" value="Methanogen_methyltrans"/>
</dbReference>
<keyword evidence="3" id="KW-1185">Reference proteome</keyword>
<evidence type="ECO:0000313" key="2">
    <source>
        <dbReference type="EMBL" id="AEE97981.1"/>
    </source>
</evidence>
<dbReference type="Proteomes" id="UP000008457">
    <property type="component" value="Chromosome"/>
</dbReference>
<reference evidence="3" key="1">
    <citation type="submission" date="2010-11" db="EMBL/GenBank/DDBJ databases">
        <title>The complete genome of Mahella australiensis DSM 15567.</title>
        <authorList>
            <consortium name="US DOE Joint Genome Institute (JGI-PGF)"/>
            <person name="Lucas S."/>
            <person name="Copeland A."/>
            <person name="Lapidus A."/>
            <person name="Bruce D."/>
            <person name="Goodwin L."/>
            <person name="Pitluck S."/>
            <person name="Kyrpides N."/>
            <person name="Mavromatis K."/>
            <person name="Pagani I."/>
            <person name="Ivanova N."/>
            <person name="Teshima H."/>
            <person name="Brettin T."/>
            <person name="Detter J.C."/>
            <person name="Han C."/>
            <person name="Tapia R."/>
            <person name="Land M."/>
            <person name="Hauser L."/>
            <person name="Markowitz V."/>
            <person name="Cheng J.-F."/>
            <person name="Hugenholtz P."/>
            <person name="Woyke T."/>
            <person name="Wu D."/>
            <person name="Spring S."/>
            <person name="Pukall R."/>
            <person name="Steenblock K."/>
            <person name="Schneider S."/>
            <person name="Klenk H.-P."/>
            <person name="Eisen J.A."/>
        </authorList>
    </citation>
    <scope>NUCLEOTIDE SEQUENCE [LARGE SCALE GENOMIC DNA]</scope>
    <source>
        <strain evidence="3">DSM 15567 / CIP 107919 / 50-1 BON</strain>
    </source>
</reference>
<protein>
    <recommendedName>
        <fullName evidence="1">Uroporphyrinogen decarboxylase (URO-D) domain-containing protein</fullName>
    </recommendedName>
</protein>
<dbReference type="PANTHER" id="PTHR47099:SF1">
    <property type="entry name" value="METHYLCOBAMIDE:COM METHYLTRANSFERASE MTBA"/>
    <property type="match status" value="1"/>
</dbReference>
<dbReference type="eggNOG" id="COG0407">
    <property type="taxonomic scope" value="Bacteria"/>
</dbReference>
<dbReference type="SUPFAM" id="SSF51726">
    <property type="entry name" value="UROD/MetE-like"/>
    <property type="match status" value="1"/>
</dbReference>
<dbReference type="GO" id="GO:0004853">
    <property type="term" value="F:uroporphyrinogen decarboxylase activity"/>
    <property type="evidence" value="ECO:0007669"/>
    <property type="project" value="InterPro"/>
</dbReference>
<accession>F4A0C0</accession>
<evidence type="ECO:0000259" key="1">
    <source>
        <dbReference type="Pfam" id="PF01208"/>
    </source>
</evidence>
<dbReference type="PANTHER" id="PTHR47099">
    <property type="entry name" value="METHYLCOBAMIDE:COM METHYLTRANSFERASE MTBA"/>
    <property type="match status" value="1"/>
</dbReference>
<dbReference type="KEGG" id="mas:Mahau_2857"/>
<dbReference type="HOGENOM" id="CLU_709413_0_0_9"/>
<proteinExistence type="predicted"/>
<name>F4A0C0_MAHA5</name>
<sequence length="365" mass="41347">MTGRERFLTAISNGKPDRLPCQVHSWMQYYLDTYLHGMDQYRAYEYFDMDPVIYVSPRFIYDEHDLADWIVDNRDLGYDDDGNRVWERIIITPEGVLTEKGAVNKYTEWITECIIKDEKDFELWNKYVPLPAQVDWSPVIEAKRRIGDSGIVRSGYFDFGQGSPWQSFVNMYGTENAIMACFDKPDWLHYVLDSMLKKKLTVIERGGRIELDLVETGGGAGSSTVISPTLHKEFCLPYDQIQHKALHEAGTKVVYHLCGGLMPLLDIVAQNGADGLETMTPPAMGGDCNLAEADRQVGDKLFFIGGFDQNAGFEKGNPKSVKEMVYKLHTSCPNGGYICSPSDHFFFGDPENIKAFVEAARECVY</sequence>
<organism evidence="2 3">
    <name type="scientific">Mahella australiensis (strain DSM 15567 / CIP 107919 / 50-1 BON)</name>
    <dbReference type="NCBI Taxonomy" id="697281"/>
    <lineage>
        <taxon>Bacteria</taxon>
        <taxon>Bacillati</taxon>
        <taxon>Bacillota</taxon>
        <taxon>Clostridia</taxon>
        <taxon>Thermoanaerobacterales</taxon>
        <taxon>Thermoanaerobacterales Family IV. Incertae Sedis</taxon>
        <taxon>Mahella</taxon>
    </lineage>
</organism>
<dbReference type="Pfam" id="PF01208">
    <property type="entry name" value="URO-D"/>
    <property type="match status" value="1"/>
</dbReference>